<reference evidence="3" key="2">
    <citation type="journal article" date="2014" name="ISME J.">
        <title>Microbial stratification in low pH oxic and suboxic macroscopic growths along an acid mine drainage.</title>
        <authorList>
            <person name="Mendez-Garcia C."/>
            <person name="Mesa V."/>
            <person name="Sprenger R.R."/>
            <person name="Richter M."/>
            <person name="Diez M.S."/>
            <person name="Solano J."/>
            <person name="Bargiela R."/>
            <person name="Golyshina O.V."/>
            <person name="Manteca A."/>
            <person name="Ramos J.L."/>
            <person name="Gallego J.R."/>
            <person name="Llorente I."/>
            <person name="Martins Dos Santos V.A."/>
            <person name="Jensen O.N."/>
            <person name="Pelaez A.I."/>
            <person name="Sanchez J."/>
            <person name="Ferrer M."/>
        </authorList>
    </citation>
    <scope>NUCLEOTIDE SEQUENCE</scope>
</reference>
<evidence type="ECO:0000313" key="4">
    <source>
        <dbReference type="EMBL" id="EQD44608.1"/>
    </source>
</evidence>
<dbReference type="Gene3D" id="3.90.220.20">
    <property type="entry name" value="DNA methylase specificity domains"/>
    <property type="match status" value="1"/>
</dbReference>
<dbReference type="PANTHER" id="PTHR30408">
    <property type="entry name" value="TYPE-1 RESTRICTION ENZYME ECOKI SPECIFICITY PROTEIN"/>
    <property type="match status" value="1"/>
</dbReference>
<protein>
    <submittedName>
        <fullName evidence="3">Restriction modification system DNA specificity domain-containing protein</fullName>
    </submittedName>
    <submittedName>
        <fullName evidence="4">Type I restriction-modification system, S subunit</fullName>
    </submittedName>
</protein>
<accession>T1ASE6</accession>
<dbReference type="InterPro" id="IPR052021">
    <property type="entry name" value="Type-I_RS_S_subunit"/>
</dbReference>
<feature type="non-terminal residue" evidence="3">
    <location>
        <position position="116"/>
    </location>
</feature>
<proteinExistence type="predicted"/>
<comment type="caution">
    <text evidence="3">The sequence shown here is derived from an EMBL/GenBank/DDBJ whole genome shotgun (WGS) entry which is preliminary data.</text>
</comment>
<organism evidence="3">
    <name type="scientific">mine drainage metagenome</name>
    <dbReference type="NCBI Taxonomy" id="410659"/>
    <lineage>
        <taxon>unclassified sequences</taxon>
        <taxon>metagenomes</taxon>
        <taxon>ecological metagenomes</taxon>
    </lineage>
</organism>
<dbReference type="SUPFAM" id="SSF116734">
    <property type="entry name" value="DNA methylase specificity domain"/>
    <property type="match status" value="1"/>
</dbReference>
<sequence length="116" mass="12890">MTNAMGLTLNDLCRAIVDCEHKTAPTKPAGHPSIRTPNIGRGRLILDGVNRVSDETYRQWTQRMEPMPGDLILAREAPIGNVAIIPKGLKVCLGQRTVLIRPESTKILPQYLVYLM</sequence>
<dbReference type="PANTHER" id="PTHR30408:SF12">
    <property type="entry name" value="TYPE I RESTRICTION ENZYME MJAVIII SPECIFICITY SUBUNIT"/>
    <property type="match status" value="1"/>
</dbReference>
<evidence type="ECO:0000256" key="1">
    <source>
        <dbReference type="ARBA" id="ARBA00022747"/>
    </source>
</evidence>
<evidence type="ECO:0000256" key="2">
    <source>
        <dbReference type="ARBA" id="ARBA00023125"/>
    </source>
</evidence>
<dbReference type="EMBL" id="AUZY01009043">
    <property type="protein sequence ID" value="EQD43634.1"/>
    <property type="molecule type" value="Genomic_DNA"/>
</dbReference>
<reference evidence="3" key="1">
    <citation type="submission" date="2013-08" db="EMBL/GenBank/DDBJ databases">
        <authorList>
            <person name="Mendez C."/>
            <person name="Richter M."/>
            <person name="Ferrer M."/>
            <person name="Sanchez J."/>
        </authorList>
    </citation>
    <scope>NUCLEOTIDE SEQUENCE</scope>
</reference>
<dbReference type="GO" id="GO:0003677">
    <property type="term" value="F:DNA binding"/>
    <property type="evidence" value="ECO:0007669"/>
    <property type="project" value="UniProtKB-KW"/>
</dbReference>
<dbReference type="GO" id="GO:0009307">
    <property type="term" value="P:DNA restriction-modification system"/>
    <property type="evidence" value="ECO:0007669"/>
    <property type="project" value="UniProtKB-KW"/>
</dbReference>
<keyword evidence="2" id="KW-0238">DNA-binding</keyword>
<dbReference type="AlphaFoldDB" id="T1ASE6"/>
<dbReference type="EMBL" id="AUZX01011038">
    <property type="protein sequence ID" value="EQD44608.1"/>
    <property type="molecule type" value="Genomic_DNA"/>
</dbReference>
<keyword evidence="1" id="KW-0680">Restriction system</keyword>
<dbReference type="InterPro" id="IPR044946">
    <property type="entry name" value="Restrct_endonuc_typeI_TRD_sf"/>
</dbReference>
<name>T1ASE6_9ZZZZ</name>
<evidence type="ECO:0000313" key="3">
    <source>
        <dbReference type="EMBL" id="EQD43634.1"/>
    </source>
</evidence>
<gene>
    <name evidence="4" type="ORF">B1A_15043</name>
    <name evidence="3" type="ORF">B1B_13720</name>
</gene>